<reference evidence="1 2" key="1">
    <citation type="journal article" date="2015" name="Nature">
        <title>rRNA introns, odd ribosomes, and small enigmatic genomes across a large radiation of phyla.</title>
        <authorList>
            <person name="Brown C.T."/>
            <person name="Hug L.A."/>
            <person name="Thomas B.C."/>
            <person name="Sharon I."/>
            <person name="Castelle C.J."/>
            <person name="Singh A."/>
            <person name="Wilkins M.J."/>
            <person name="Williams K.H."/>
            <person name="Banfield J.F."/>
        </authorList>
    </citation>
    <scope>NUCLEOTIDE SEQUENCE [LARGE SCALE GENOMIC DNA]</scope>
</reference>
<dbReference type="AlphaFoldDB" id="A0A0G0KTR1"/>
<name>A0A0G0KTR1_9BACT</name>
<accession>A0A0G0KTR1</accession>
<proteinExistence type="predicted"/>
<sequence>MPVESQPKKFEYYTPTPDQRRNGIYDPIPEYLTQSEHFQRLVRKCLKPFETDTSKRIRTFIDGGDASSPMDPNLKGAFTTEAERVVSMYCQSPIESDGRINQWFYNLEEVAPNLIAIMVRHDHYIGLVQQSNALNILAAALDIAQNPNKEITIRVGIGGSDDEFTPARFASYGLPALIIAEEIQTLFEQRKKNKLASFAANAEVRRTEKQTGEILPRKDRQEIMNNVRAEIEKEGIEAALTSEQYAEVVNRYALSDKTPRVQFVFAHQAAIAINGTHKNPELIPVRTEERKRVMEEFVQKFFPSIASGVSYIEDIPWNQHSLQTRLTIEYFAHVIRANGDPEAIKTREKLQERGRKHGGEQGAEQAIMYAAIHVPVFGDPVAVPPIDYLQDPLTNADIAITIGGQPEREFCVFRRIVSENASTQGMVKFLDAKMEVTGLPSDDEILATISKVRGWGEGCSKVKPEHMIPLISTVGDLPPYFADKDYDQPYDTSLEANLDYLSSERRKALQLSDPGRRLKTITRIDAIVAGLKAQLTEQNKRATAVLHS</sequence>
<dbReference type="Proteomes" id="UP000034324">
    <property type="component" value="Unassembled WGS sequence"/>
</dbReference>
<comment type="caution">
    <text evidence="1">The sequence shown here is derived from an EMBL/GenBank/DDBJ whole genome shotgun (WGS) entry which is preliminary data.</text>
</comment>
<gene>
    <name evidence="1" type="ORF">US99_C0008G0014</name>
</gene>
<evidence type="ECO:0000313" key="2">
    <source>
        <dbReference type="Proteomes" id="UP000034324"/>
    </source>
</evidence>
<organism evidence="1 2">
    <name type="scientific">Candidatus Daviesbacteria bacterium GW2011_GWF2_38_6</name>
    <dbReference type="NCBI Taxonomy" id="1618432"/>
    <lineage>
        <taxon>Bacteria</taxon>
        <taxon>Candidatus Daviesiibacteriota</taxon>
    </lineage>
</organism>
<evidence type="ECO:0000313" key="1">
    <source>
        <dbReference type="EMBL" id="KKQ78925.1"/>
    </source>
</evidence>
<dbReference type="EMBL" id="LBVC01000008">
    <property type="protein sequence ID" value="KKQ78925.1"/>
    <property type="molecule type" value="Genomic_DNA"/>
</dbReference>
<protein>
    <submittedName>
        <fullName evidence="1">Uncharacterized protein</fullName>
    </submittedName>
</protein>